<evidence type="ECO:0000256" key="3">
    <source>
        <dbReference type="ARBA" id="ARBA00022723"/>
    </source>
</evidence>
<dbReference type="PROSITE" id="PS50805">
    <property type="entry name" value="KRAB"/>
    <property type="match status" value="2"/>
</dbReference>
<dbReference type="GO" id="GO:0008270">
    <property type="term" value="F:zinc ion binding"/>
    <property type="evidence" value="ECO:0007669"/>
    <property type="project" value="UniProtKB-KW"/>
</dbReference>
<dbReference type="FunFam" id="3.30.160.60:FF:002254">
    <property type="entry name" value="Zinc finger protein 540"/>
    <property type="match status" value="3"/>
</dbReference>
<dbReference type="Pfam" id="PF01352">
    <property type="entry name" value="KRAB"/>
    <property type="match status" value="2"/>
</dbReference>
<dbReference type="FunFam" id="3.30.160.60:FF:000052">
    <property type="entry name" value="zinc finger protein 546 isoform X1"/>
    <property type="match status" value="1"/>
</dbReference>
<protein>
    <submittedName>
        <fullName evidence="15">Zinc finger protein 709 isoform X11</fullName>
    </submittedName>
</protein>
<dbReference type="Gene3D" id="3.30.160.60">
    <property type="entry name" value="Classic Zinc Finger"/>
    <property type="match status" value="7"/>
</dbReference>
<feature type="domain" description="C2H2-type" evidence="12">
    <location>
        <begin position="320"/>
        <end position="343"/>
    </location>
</feature>
<dbReference type="GO" id="GO:0006355">
    <property type="term" value="P:regulation of DNA-templated transcription"/>
    <property type="evidence" value="ECO:0007669"/>
    <property type="project" value="InterPro"/>
</dbReference>
<dbReference type="PROSITE" id="PS50157">
    <property type="entry name" value="ZINC_FINGER_C2H2_2"/>
    <property type="match status" value="6"/>
</dbReference>
<evidence type="ECO:0000259" key="12">
    <source>
        <dbReference type="PROSITE" id="PS50157"/>
    </source>
</evidence>
<accession>A0A9J7H829</accession>
<dbReference type="GO" id="GO:0005634">
    <property type="term" value="C:nucleus"/>
    <property type="evidence" value="ECO:0007669"/>
    <property type="project" value="UniProtKB-SubCell"/>
</dbReference>
<dbReference type="GO" id="GO:0003677">
    <property type="term" value="F:DNA binding"/>
    <property type="evidence" value="ECO:0007669"/>
    <property type="project" value="UniProtKB-KW"/>
</dbReference>
<keyword evidence="6" id="KW-0862">Zinc</keyword>
<dbReference type="PROSITE" id="PS00028">
    <property type="entry name" value="ZINC_FINGER_C2H2_1"/>
    <property type="match status" value="6"/>
</dbReference>
<dbReference type="Pfam" id="PF00096">
    <property type="entry name" value="zf-C2H2"/>
    <property type="match status" value="6"/>
</dbReference>
<keyword evidence="7" id="KW-0805">Transcription regulation</keyword>
<evidence type="ECO:0000313" key="15">
    <source>
        <dbReference type="RefSeq" id="XP_035306741.1"/>
    </source>
</evidence>
<dbReference type="SUPFAM" id="SSF57667">
    <property type="entry name" value="beta-beta-alpha zinc fingers"/>
    <property type="match status" value="5"/>
</dbReference>
<evidence type="ECO:0000256" key="9">
    <source>
        <dbReference type="ARBA" id="ARBA00023163"/>
    </source>
</evidence>
<feature type="domain" description="KRAB" evidence="13">
    <location>
        <begin position="4"/>
        <end position="84"/>
    </location>
</feature>
<dbReference type="FunFam" id="3.30.160.60:FF:000773">
    <property type="entry name" value="Zinc finger protein 44"/>
    <property type="match status" value="1"/>
</dbReference>
<dbReference type="PANTHER" id="PTHR23234">
    <property type="entry name" value="ZNF44 PROTEIN"/>
    <property type="match status" value="1"/>
</dbReference>
<dbReference type="InterPro" id="IPR036236">
    <property type="entry name" value="Znf_C2H2_sf"/>
</dbReference>
<dbReference type="Proteomes" id="UP001108280">
    <property type="component" value="Chromosome 1"/>
</dbReference>
<keyword evidence="4" id="KW-0677">Repeat</keyword>
<evidence type="ECO:0000313" key="14">
    <source>
        <dbReference type="Proteomes" id="UP001108280"/>
    </source>
</evidence>
<feature type="domain" description="C2H2-type" evidence="12">
    <location>
        <begin position="347"/>
        <end position="374"/>
    </location>
</feature>
<feature type="domain" description="KRAB" evidence="13">
    <location>
        <begin position="112"/>
        <end position="206"/>
    </location>
</feature>
<comment type="subcellular location">
    <subcellularLocation>
        <location evidence="1">Nucleus</location>
    </subcellularLocation>
</comment>
<keyword evidence="9" id="KW-0804">Transcription</keyword>
<dbReference type="AlphaFoldDB" id="A0A9J7H829"/>
<evidence type="ECO:0000256" key="8">
    <source>
        <dbReference type="ARBA" id="ARBA00023125"/>
    </source>
</evidence>
<dbReference type="InterPro" id="IPR013087">
    <property type="entry name" value="Znf_C2H2_type"/>
</dbReference>
<reference evidence="15" key="3">
    <citation type="submission" date="2025-08" db="UniProtKB">
        <authorList>
            <consortium name="RefSeq"/>
        </authorList>
    </citation>
    <scope>IDENTIFICATION</scope>
    <source>
        <strain evidence="15">17A/GY</strain>
        <tissue evidence="15">Liver</tissue>
    </source>
</reference>
<feature type="domain" description="C2H2-type" evidence="12">
    <location>
        <begin position="431"/>
        <end position="458"/>
    </location>
</feature>
<dbReference type="PANTHER" id="PTHR23234:SF9">
    <property type="entry name" value="ZINC FINGER PROTEIN 850-LIKE"/>
    <property type="match status" value="1"/>
</dbReference>
<dbReference type="SMART" id="SM00355">
    <property type="entry name" value="ZnF_C2H2"/>
    <property type="match status" value="6"/>
</dbReference>
<keyword evidence="8" id="KW-0238">DNA-binding</keyword>
<sequence length="490" mass="56178">MDLVSFEDVAVHFTQEEWTLLDPSQKSLYRDVMLETCRNLAAIGYIWEEQNIEDDCKNFGRYQRHLTSHSEYMPYEHEEYGNTPYDSSSLTSIQGYMAAHTVNGPCECEASVSFEDVAVHFTQEEWALLDPSQKSLYRDVMLETCRNLAAIGNKWEKENVADCYRIPGRNLRTSVLETPHESTEDGQDEETMMWIANLHSSVAVFPGLTSCEPKVCGEASTCPSLSSRHTTSYPPYKLHEHEECGAKQYDLSSLTSFQRCMGAHTGNGPCECEVCLKASCFPNSLGINQETHVGKTPHQYKECGKASYTYRETHTMGKLYECNICGKTLSSSTKLQRHEIIHTERLYECTYCGKAFRNSKYLRLHERIHTGEKPYECKQCGKAFRFPGSLPLHERIHTGEKPYECKQCGKAFRFPGSLTLHEKIHTGEKPYECKQCGKAFGRHYHLQLHENIHTGEKPYGCKQCGKAFRRHSHLQRHERIHAGEKPYECK</sequence>
<keyword evidence="5 11" id="KW-0863">Zinc-finger</keyword>
<evidence type="ECO:0000256" key="7">
    <source>
        <dbReference type="ARBA" id="ARBA00023015"/>
    </source>
</evidence>
<evidence type="ECO:0000259" key="13">
    <source>
        <dbReference type="PROSITE" id="PS50805"/>
    </source>
</evidence>
<reference evidence="14" key="2">
    <citation type="journal article" date="2020" name="Biotechnol. Bioeng.">
        <title>Chromosome-scale scaffolds for the Chinese hamster reference genome assembly to facilitate the study of the CHO epigenome.</title>
        <authorList>
            <person name="Hilliard W."/>
            <person name="MacDonald M."/>
            <person name="Lee K.H."/>
        </authorList>
    </citation>
    <scope>NUCLEOTIDE SEQUENCE [LARGE SCALE GENOMIC DNA]</scope>
    <source>
        <strain evidence="14">17A/GY</strain>
    </source>
</reference>
<dbReference type="CDD" id="cd07765">
    <property type="entry name" value="KRAB_A-box"/>
    <property type="match status" value="2"/>
</dbReference>
<proteinExistence type="inferred from homology"/>
<reference evidence="14" key="1">
    <citation type="journal article" date="2018" name="Biotechnol. Bioeng.">
        <title>A reference genome of the Chinese hamster based on a hybrid assembly strategy.</title>
        <authorList>
            <person name="Rupp O."/>
            <person name="MacDonald M.L."/>
            <person name="Li S."/>
            <person name="Dhiman H."/>
            <person name="Polson S."/>
            <person name="Griep S."/>
            <person name="Heffner K."/>
            <person name="Hernandez I."/>
            <person name="Brinkrolf K."/>
            <person name="Jadhav V."/>
            <person name="Samoudi M."/>
            <person name="Hao H."/>
            <person name="Kingham B."/>
            <person name="Goesmann A."/>
            <person name="Betenbaugh M.J."/>
            <person name="Lewis N.E."/>
            <person name="Borth N."/>
            <person name="Lee K.H."/>
        </authorList>
    </citation>
    <scope>NUCLEOTIDE SEQUENCE [LARGE SCALE GENOMIC DNA]</scope>
    <source>
        <strain evidence="14">17A/GY</strain>
    </source>
</reference>
<evidence type="ECO:0000256" key="4">
    <source>
        <dbReference type="ARBA" id="ARBA00022737"/>
    </source>
</evidence>
<dbReference type="SUPFAM" id="SSF109640">
    <property type="entry name" value="KRAB domain (Kruppel-associated box)"/>
    <property type="match status" value="2"/>
</dbReference>
<comment type="similarity">
    <text evidence="2">Belongs to the krueppel C2H2-type zinc-finger protein family.</text>
</comment>
<evidence type="ECO:0000256" key="11">
    <source>
        <dbReference type="PROSITE-ProRule" id="PRU00042"/>
    </source>
</evidence>
<evidence type="ECO:0000256" key="10">
    <source>
        <dbReference type="ARBA" id="ARBA00023242"/>
    </source>
</evidence>
<dbReference type="SMART" id="SM00349">
    <property type="entry name" value="KRAB"/>
    <property type="match status" value="2"/>
</dbReference>
<keyword evidence="10" id="KW-0539">Nucleus</keyword>
<feature type="domain" description="C2H2-type" evidence="12">
    <location>
        <begin position="375"/>
        <end position="402"/>
    </location>
</feature>
<name>A0A9J7H829_CRIGR</name>
<evidence type="ECO:0000256" key="6">
    <source>
        <dbReference type="ARBA" id="ARBA00022833"/>
    </source>
</evidence>
<evidence type="ECO:0000256" key="5">
    <source>
        <dbReference type="ARBA" id="ARBA00022771"/>
    </source>
</evidence>
<dbReference type="Gene3D" id="6.10.140.140">
    <property type="match status" value="2"/>
</dbReference>
<evidence type="ECO:0000256" key="2">
    <source>
        <dbReference type="ARBA" id="ARBA00006991"/>
    </source>
</evidence>
<feature type="domain" description="C2H2-type" evidence="12">
    <location>
        <begin position="403"/>
        <end position="430"/>
    </location>
</feature>
<dbReference type="GeneID" id="100762310"/>
<gene>
    <name evidence="15" type="primary">LOC100762310</name>
</gene>
<dbReference type="InterPro" id="IPR036051">
    <property type="entry name" value="KRAB_dom_sf"/>
</dbReference>
<organism evidence="14 15">
    <name type="scientific">Cricetulus griseus</name>
    <name type="common">Chinese hamster</name>
    <name type="synonym">Cricetulus barabensis griseus</name>
    <dbReference type="NCBI Taxonomy" id="10029"/>
    <lineage>
        <taxon>Eukaryota</taxon>
        <taxon>Metazoa</taxon>
        <taxon>Chordata</taxon>
        <taxon>Craniata</taxon>
        <taxon>Vertebrata</taxon>
        <taxon>Euteleostomi</taxon>
        <taxon>Mammalia</taxon>
        <taxon>Eutheria</taxon>
        <taxon>Euarchontoglires</taxon>
        <taxon>Glires</taxon>
        <taxon>Rodentia</taxon>
        <taxon>Myomorpha</taxon>
        <taxon>Muroidea</taxon>
        <taxon>Cricetidae</taxon>
        <taxon>Cricetinae</taxon>
        <taxon>Cricetulus</taxon>
    </lineage>
</organism>
<keyword evidence="14" id="KW-1185">Reference proteome</keyword>
<dbReference type="InterPro" id="IPR001909">
    <property type="entry name" value="KRAB"/>
</dbReference>
<feature type="domain" description="C2H2-type" evidence="12">
    <location>
        <begin position="459"/>
        <end position="486"/>
    </location>
</feature>
<dbReference type="FunFam" id="3.30.160.60:FF:000240">
    <property type="entry name" value="Zinc finger protein 250"/>
    <property type="match status" value="1"/>
</dbReference>
<keyword evidence="3" id="KW-0479">Metal-binding</keyword>
<dbReference type="RefSeq" id="XP_035306741.1">
    <property type="nucleotide sequence ID" value="XM_035450850.1"/>
</dbReference>
<dbReference type="InterPro" id="IPR050758">
    <property type="entry name" value="Znf_C2H2-type"/>
</dbReference>
<evidence type="ECO:0000256" key="1">
    <source>
        <dbReference type="ARBA" id="ARBA00004123"/>
    </source>
</evidence>